<dbReference type="EMBL" id="ACYG01000027">
    <property type="protein sequence ID" value="EEV17242.1"/>
    <property type="molecule type" value="Genomic_DNA"/>
</dbReference>
<keyword evidence="2" id="KW-1185">Reference proteome</keyword>
<gene>
    <name evidence="1" type="ORF">CAMGR0001_1538</name>
</gene>
<evidence type="ECO:0000313" key="1">
    <source>
        <dbReference type="EMBL" id="EEV17242.1"/>
    </source>
</evidence>
<sequence length="41" mass="4620">MAPQDAPQNLPARSKYLACERNLHASARAFCFKFSAADFKF</sequence>
<organism evidence="1 2">
    <name type="scientific">Campylobacter gracilis RM3268</name>
    <dbReference type="NCBI Taxonomy" id="553220"/>
    <lineage>
        <taxon>Bacteria</taxon>
        <taxon>Pseudomonadati</taxon>
        <taxon>Campylobacterota</taxon>
        <taxon>Epsilonproteobacteria</taxon>
        <taxon>Campylobacterales</taxon>
        <taxon>Campylobacteraceae</taxon>
        <taxon>Campylobacter</taxon>
    </lineage>
</organism>
<dbReference type="AlphaFoldDB" id="C8PJY7"/>
<dbReference type="Proteomes" id="UP000005709">
    <property type="component" value="Unassembled WGS sequence"/>
</dbReference>
<comment type="caution">
    <text evidence="1">The sequence shown here is derived from an EMBL/GenBank/DDBJ whole genome shotgun (WGS) entry which is preliminary data.</text>
</comment>
<name>C8PJY7_9BACT</name>
<evidence type="ECO:0000313" key="2">
    <source>
        <dbReference type="Proteomes" id="UP000005709"/>
    </source>
</evidence>
<reference evidence="1 2" key="1">
    <citation type="submission" date="2009-07" db="EMBL/GenBank/DDBJ databases">
        <authorList>
            <person name="Madupu R."/>
            <person name="Sebastian Y."/>
            <person name="Durkin A.S."/>
            <person name="Torralba M."/>
            <person name="Methe B."/>
            <person name="Sutton G.G."/>
            <person name="Strausberg R.L."/>
            <person name="Nelson K.E."/>
        </authorList>
    </citation>
    <scope>NUCLEOTIDE SEQUENCE [LARGE SCALE GENOMIC DNA]</scope>
    <source>
        <strain evidence="1 2">RM3268</strain>
    </source>
</reference>
<proteinExistence type="predicted"/>
<protein>
    <submittedName>
        <fullName evidence="1">Uncharacterized protein</fullName>
    </submittedName>
</protein>
<accession>C8PJY7</accession>